<dbReference type="PROSITE" id="PS01357">
    <property type="entry name" value="ZF_ZZ_1"/>
    <property type="match status" value="1"/>
</dbReference>
<dbReference type="InterPro" id="IPR013783">
    <property type="entry name" value="Ig-like_fold"/>
</dbReference>
<evidence type="ECO:0000256" key="5">
    <source>
        <dbReference type="SAM" id="MobiDB-lite"/>
    </source>
</evidence>
<evidence type="ECO:0000259" key="6">
    <source>
        <dbReference type="PROSITE" id="PS01357"/>
    </source>
</evidence>
<evidence type="ECO:0000313" key="7">
    <source>
        <dbReference type="EMBL" id="PVV03408.1"/>
    </source>
</evidence>
<dbReference type="GO" id="GO:0008270">
    <property type="term" value="F:zinc ion binding"/>
    <property type="evidence" value="ECO:0007669"/>
    <property type="project" value="UniProtKB-KW"/>
</dbReference>
<feature type="region of interest" description="Disordered" evidence="5">
    <location>
        <begin position="850"/>
        <end position="944"/>
    </location>
</feature>
<comment type="caution">
    <text evidence="7">The sequence shown here is derived from an EMBL/GenBank/DDBJ whole genome shotgun (WGS) entry which is preliminary data.</text>
</comment>
<dbReference type="Gene3D" id="2.60.40.10">
    <property type="entry name" value="Immunoglobulins"/>
    <property type="match status" value="1"/>
</dbReference>
<feature type="non-terminal residue" evidence="7">
    <location>
        <position position="1208"/>
    </location>
</feature>
<feature type="region of interest" description="Disordered" evidence="5">
    <location>
        <begin position="1118"/>
        <end position="1187"/>
    </location>
</feature>
<keyword evidence="3" id="KW-0862">Zinc</keyword>
<proteinExistence type="predicted"/>
<feature type="compositionally biased region" description="Polar residues" evidence="5">
    <location>
        <begin position="773"/>
        <end position="794"/>
    </location>
</feature>
<feature type="compositionally biased region" description="Basic and acidic residues" evidence="5">
    <location>
        <begin position="977"/>
        <end position="1004"/>
    </location>
</feature>
<feature type="region of interest" description="Disordered" evidence="5">
    <location>
        <begin position="965"/>
        <end position="1029"/>
    </location>
</feature>
<feature type="coiled-coil region" evidence="4">
    <location>
        <begin position="30"/>
        <end position="75"/>
    </location>
</feature>
<keyword evidence="4" id="KW-0175">Coiled coil</keyword>
<dbReference type="PANTHER" id="PTHR20930">
    <property type="entry name" value="OVARIAN CARCINOMA ANTIGEN CA125-RELATED"/>
    <property type="match status" value="1"/>
</dbReference>
<dbReference type="CDD" id="cd14947">
    <property type="entry name" value="NBR1_like"/>
    <property type="match status" value="1"/>
</dbReference>
<feature type="region of interest" description="Disordered" evidence="5">
    <location>
        <begin position="146"/>
        <end position="167"/>
    </location>
</feature>
<dbReference type="CDD" id="cd02249">
    <property type="entry name" value="ZZ"/>
    <property type="match status" value="1"/>
</dbReference>
<feature type="compositionally biased region" description="Polar residues" evidence="5">
    <location>
        <begin position="740"/>
        <end position="750"/>
    </location>
</feature>
<evidence type="ECO:0000256" key="1">
    <source>
        <dbReference type="ARBA" id="ARBA00022723"/>
    </source>
</evidence>
<evidence type="ECO:0000256" key="2">
    <source>
        <dbReference type="ARBA" id="ARBA00022771"/>
    </source>
</evidence>
<feature type="region of interest" description="Disordered" evidence="5">
    <location>
        <begin position="184"/>
        <end position="258"/>
    </location>
</feature>
<dbReference type="OrthoDB" id="661148at2759"/>
<sequence>MSAHNYHEEFSNPPPVVETPDTPQPEEDLLLSIQKNIQALNEQLARLNASGSIKNSKAKKTYSQLEKSLKNVESQLPLPEKNFYPEYENVAQIPKVANSPVDPYENLSALRQELFTPTTADEDKVYQKHKKSALKHLDAIEKHTKRHQLVTSSNPNITSRHEKAAAKHREALDAHLNFMRSHLSKDEGASETPAVVDETSSNRSHETTGSPESGSHHHHHHNRHRDFGHRHKHNHKHSHSGRKSARSKRRSESRPEDASDDKAFINIVCDACNSRVYPLRWKCVVCKDYDECQDCHSSLFRVKHEHVLAALPTFEVDANPNDNTLFYSPKEDRCNTCAKPIDGIKWNCGVCSNFNICGLCKIKSGNSHPDQLGKDHELTAYYNVVSSSMDPTKSRRNNENTLNCDGCKEIITGESYKCDLCSDFDLCGNCIQRANEIHPCHDQFVLFNPDPSKIYYFAPKNTSGMYPIQICPPFFPEQQEQGPSCGVGEKQTETDSNVPLEPISNQPCGPGSFGNQPKQETCSQASGPRTRCSFAGGFHPGRGSFHDRRKAFRNVVESTLANPQVQGAFNWGKDFFNPERYRYSRCNRNYNSCADHSATSDPSSIHVSLDKNNTRVYHETSEPKYSACFVEDITIPDGTRVPPGESFVKIWSVANVGDSSWPQGAKLVFLGGDNMYVDNNFEVPVIVASNYEKVGIAVDIKAPMLPGRHRSKWRLCAPDGCLFGDELWCDIFVESLGEDASTQEPTSGPQDRSIPNVPGDYSQQTRYEFPNASYPSNTNNTQGSGGQYQPYTYSGGSTNSGNTFFDNRIISEYSSVITNSLIPIVREVTEASLQAVQDIISKGVMAHQNYRESSVPQDSGSSGQKDFQSSGTGMEPAEPVEQQRSEKFEETQKTDSVKSSSTNISGDANSLGKTVMRDPTPTFEKTDNRVESVPDDNATSSPASSAFTFLNDQITAQLAESARTDISQLQNDSNKTFTEKDTTTDLPKTDSSNKEQNKVLKDIDISIQPEQNKGLSKTSSSTNITHDKNNWVPGAFLAGEFKNAEFSGLVSNTSEPAKIDSSATEDKSGELKQYPEIWKPESSTNPGSSFEPSNQSALSNYSEIMSDLDRKISGEFSTDGSLSSFSSLNDNSGKSTQVEDTFREISIHSPVQTTETINNESVNADSESSPKKKKKYTSDDEGCSSGCCSASEDEEFEMVYSINEKLED</sequence>
<dbReference type="SMART" id="SM00291">
    <property type="entry name" value="ZnF_ZZ"/>
    <property type="match status" value="3"/>
</dbReference>
<keyword evidence="1" id="KW-0479">Metal-binding</keyword>
<feature type="compositionally biased region" description="Basic and acidic residues" evidence="5">
    <location>
        <begin position="1"/>
        <end position="10"/>
    </location>
</feature>
<feature type="compositionally biased region" description="Polar residues" evidence="5">
    <location>
        <begin position="1081"/>
        <end position="1102"/>
    </location>
</feature>
<reference evidence="7 8" key="1">
    <citation type="journal article" date="2018" name="MBio">
        <title>Comparative Genomics Reveals the Core Gene Toolbox for the Fungus-Insect Symbiosis.</title>
        <authorList>
            <person name="Wang Y."/>
            <person name="Stata M."/>
            <person name="Wang W."/>
            <person name="Stajich J.E."/>
            <person name="White M.M."/>
            <person name="Moncalvo J.M."/>
        </authorList>
    </citation>
    <scope>NUCLEOTIDE SEQUENCE [LARGE SCALE GENOMIC DNA]</scope>
    <source>
        <strain evidence="7 8">SC-DP-2</strain>
    </source>
</reference>
<feature type="compositionally biased region" description="Polar residues" evidence="5">
    <location>
        <begin position="1008"/>
        <end position="1024"/>
    </location>
</feature>
<evidence type="ECO:0000313" key="8">
    <source>
        <dbReference type="Proteomes" id="UP000245609"/>
    </source>
</evidence>
<feature type="compositionally biased region" description="Polar residues" evidence="5">
    <location>
        <begin position="851"/>
        <end position="872"/>
    </location>
</feature>
<dbReference type="PANTHER" id="PTHR20930:SF0">
    <property type="entry name" value="PROTEIN ILRUN"/>
    <property type="match status" value="1"/>
</dbReference>
<dbReference type="EMBL" id="MBFS01000236">
    <property type="protein sequence ID" value="PVV03408.1"/>
    <property type="molecule type" value="Genomic_DNA"/>
</dbReference>
<protein>
    <recommendedName>
        <fullName evidence="6">ZZ-type domain-containing protein</fullName>
    </recommendedName>
</protein>
<dbReference type="SUPFAM" id="SSF57850">
    <property type="entry name" value="RING/U-box"/>
    <property type="match status" value="3"/>
</dbReference>
<feature type="compositionally biased region" description="Basic and acidic residues" evidence="5">
    <location>
        <begin position="881"/>
        <end position="896"/>
    </location>
</feature>
<feature type="region of interest" description="Disordered" evidence="5">
    <location>
        <begin position="1"/>
        <end position="26"/>
    </location>
</feature>
<evidence type="ECO:0000256" key="3">
    <source>
        <dbReference type="ARBA" id="ARBA00022833"/>
    </source>
</evidence>
<feature type="compositionally biased region" description="Polar residues" evidence="5">
    <location>
        <begin position="149"/>
        <end position="158"/>
    </location>
</feature>
<feature type="compositionally biased region" description="Polar residues" evidence="5">
    <location>
        <begin position="965"/>
        <end position="976"/>
    </location>
</feature>
<dbReference type="AlphaFoldDB" id="A0A2T9ZFQ1"/>
<gene>
    <name evidence="7" type="ORF">BB560_002101</name>
</gene>
<feature type="compositionally biased region" description="Polar residues" evidence="5">
    <location>
        <begin position="1149"/>
        <end position="1167"/>
    </location>
</feature>
<keyword evidence="8" id="KW-1185">Reference proteome</keyword>
<dbReference type="InterPro" id="IPR000433">
    <property type="entry name" value="Znf_ZZ"/>
</dbReference>
<dbReference type="Pfam" id="PF16158">
    <property type="entry name" value="N_BRCA1_IG"/>
    <property type="match status" value="1"/>
</dbReference>
<dbReference type="Pfam" id="PF00569">
    <property type="entry name" value="ZZ"/>
    <property type="match status" value="3"/>
</dbReference>
<feature type="compositionally biased region" description="Basic residues" evidence="5">
    <location>
        <begin position="216"/>
        <end position="249"/>
    </location>
</feature>
<organism evidence="7 8">
    <name type="scientific">Smittium megazygosporum</name>
    <dbReference type="NCBI Taxonomy" id="133381"/>
    <lineage>
        <taxon>Eukaryota</taxon>
        <taxon>Fungi</taxon>
        <taxon>Fungi incertae sedis</taxon>
        <taxon>Zoopagomycota</taxon>
        <taxon>Kickxellomycotina</taxon>
        <taxon>Harpellomycetes</taxon>
        <taxon>Harpellales</taxon>
        <taxon>Legeriomycetaceae</taxon>
        <taxon>Smittium</taxon>
    </lineage>
</organism>
<feature type="region of interest" description="Disordered" evidence="5">
    <location>
        <begin position="740"/>
        <end position="794"/>
    </location>
</feature>
<feature type="compositionally biased region" description="Polar residues" evidence="5">
    <location>
        <begin position="897"/>
        <end position="912"/>
    </location>
</feature>
<dbReference type="Gene3D" id="3.30.60.90">
    <property type="match status" value="3"/>
</dbReference>
<feature type="compositionally biased region" description="Polar residues" evidence="5">
    <location>
        <begin position="198"/>
        <end position="213"/>
    </location>
</feature>
<accession>A0A2T9ZFQ1</accession>
<dbReference type="InterPro" id="IPR032350">
    <property type="entry name" value="Nbr1_FW"/>
</dbReference>
<feature type="domain" description="ZZ-type" evidence="6">
    <location>
        <begin position="404"/>
        <end position="430"/>
    </location>
</feature>
<dbReference type="Proteomes" id="UP000245609">
    <property type="component" value="Unassembled WGS sequence"/>
</dbReference>
<evidence type="ECO:0000256" key="4">
    <source>
        <dbReference type="SAM" id="Coils"/>
    </source>
</evidence>
<name>A0A2T9ZFQ1_9FUNG</name>
<dbReference type="InterPro" id="IPR043145">
    <property type="entry name" value="Znf_ZZ_sf"/>
</dbReference>
<feature type="compositionally biased region" description="Low complexity" evidence="5">
    <location>
        <begin position="1118"/>
        <end position="1135"/>
    </location>
</feature>
<feature type="region of interest" description="Disordered" evidence="5">
    <location>
        <begin position="1050"/>
        <end position="1102"/>
    </location>
</feature>
<keyword evidence="2" id="KW-0863">Zinc-finger</keyword>
<dbReference type="STRING" id="133381.A0A2T9ZFQ1"/>